<dbReference type="Gene3D" id="6.10.250.1620">
    <property type="match status" value="1"/>
</dbReference>
<reference evidence="4 5" key="1">
    <citation type="submission" date="2018-10" db="EMBL/GenBank/DDBJ databases">
        <title>Draft genome sequence of the microsporidian Tubulinosema ratisbonensis.</title>
        <authorList>
            <person name="Polonais V."/>
            <person name="Peyretaillade E."/>
            <person name="Niehus S."/>
            <person name="Wawrzyniak I."/>
            <person name="Franchet A."/>
            <person name="Gaspin C."/>
            <person name="Reichstadt M."/>
            <person name="Belser C."/>
            <person name="Labadie K."/>
            <person name="Delbac F."/>
            <person name="Ferrandon D."/>
        </authorList>
    </citation>
    <scope>NUCLEOTIDE SEQUENCE [LARGE SCALE GENOMIC DNA]</scope>
    <source>
        <strain evidence="4 5">Franzen</strain>
    </source>
</reference>
<dbReference type="EMBL" id="RCSS01000075">
    <property type="protein sequence ID" value="RVD93168.1"/>
    <property type="molecule type" value="Genomic_DNA"/>
</dbReference>
<dbReference type="SUPFAM" id="SSF160527">
    <property type="entry name" value="V-type ATPase subunit E-like"/>
    <property type="match status" value="1"/>
</dbReference>
<evidence type="ECO:0000256" key="1">
    <source>
        <dbReference type="ARBA" id="ARBA00005901"/>
    </source>
</evidence>
<name>A0A437APY9_9MICR</name>
<dbReference type="GO" id="GO:0046961">
    <property type="term" value="F:proton-transporting ATPase activity, rotational mechanism"/>
    <property type="evidence" value="ECO:0007669"/>
    <property type="project" value="InterPro"/>
</dbReference>
<gene>
    <name evidence="4" type="ORF">TUBRATIS_002940</name>
</gene>
<evidence type="ECO:0000256" key="2">
    <source>
        <dbReference type="ARBA" id="ARBA00022448"/>
    </source>
</evidence>
<sequence length="177" mass="21476">MIKFMTHEVEQKVDELKAKANEEYKTERRRILEESTLKLEEEFCKRTKDLENKRVIEKSNLIRKSKMVLLKEKEKIVNEVFDKVSDRLKRIRINESYFSEDNKMDLIYCLDKDVSFVRRFFNDKEIRLLDEFFLGGIVTSSKDNTVIKDDSFLMRLNVAKEKYMKFISEYLFKKVYH</sequence>
<dbReference type="OrthoDB" id="10263003at2759"/>
<dbReference type="GO" id="GO:0033178">
    <property type="term" value="C:proton-transporting two-sector ATPase complex, catalytic domain"/>
    <property type="evidence" value="ECO:0007669"/>
    <property type="project" value="InterPro"/>
</dbReference>
<dbReference type="VEuPathDB" id="MicrosporidiaDB:TUBRATIS_002940"/>
<evidence type="ECO:0000256" key="3">
    <source>
        <dbReference type="ARBA" id="ARBA00023065"/>
    </source>
</evidence>
<dbReference type="Proteomes" id="UP000282876">
    <property type="component" value="Unassembled WGS sequence"/>
</dbReference>
<organism evidence="4 5">
    <name type="scientific">Tubulinosema ratisbonensis</name>
    <dbReference type="NCBI Taxonomy" id="291195"/>
    <lineage>
        <taxon>Eukaryota</taxon>
        <taxon>Fungi</taxon>
        <taxon>Fungi incertae sedis</taxon>
        <taxon>Microsporidia</taxon>
        <taxon>Tubulinosematoidea</taxon>
        <taxon>Tubulinosematidae</taxon>
        <taxon>Tubulinosema</taxon>
    </lineage>
</organism>
<dbReference type="Pfam" id="PF01991">
    <property type="entry name" value="vATP-synt_E"/>
    <property type="match status" value="1"/>
</dbReference>
<accession>A0A437APY9</accession>
<keyword evidence="5" id="KW-1185">Reference proteome</keyword>
<proteinExistence type="inferred from homology"/>
<dbReference type="InterPro" id="IPR002842">
    <property type="entry name" value="ATPase_V1_Esu"/>
</dbReference>
<dbReference type="AlphaFoldDB" id="A0A437APY9"/>
<protein>
    <submittedName>
        <fullName evidence="4">Vacuolar ATP synthase subunit E</fullName>
    </submittedName>
</protein>
<keyword evidence="2" id="KW-0813">Transport</keyword>
<keyword evidence="3" id="KW-0406">Ion transport</keyword>
<comment type="similarity">
    <text evidence="1">Belongs to the V-ATPase E subunit family.</text>
</comment>
<comment type="caution">
    <text evidence="4">The sequence shown here is derived from an EMBL/GenBank/DDBJ whole genome shotgun (WGS) entry which is preliminary data.</text>
</comment>
<dbReference type="STRING" id="291195.A0A437APY9"/>
<evidence type="ECO:0000313" key="5">
    <source>
        <dbReference type="Proteomes" id="UP000282876"/>
    </source>
</evidence>
<dbReference type="PANTHER" id="PTHR45715">
    <property type="entry name" value="ATPASE H+-TRANSPORTING V1 SUBUNIT E1A-RELATED"/>
    <property type="match status" value="1"/>
</dbReference>
<evidence type="ECO:0000313" key="4">
    <source>
        <dbReference type="EMBL" id="RVD93168.1"/>
    </source>
</evidence>